<sequence length="108" mass="11377">MISKCIAKTRSARDGVVLATSTRSGWLSAIAATLQPLTELLRREVIGGCDVLHGDDTSILVLALARARRAPDSCGPMCETNAPTTAFVRQQLCSLPRPTVGASARSPT</sequence>
<dbReference type="InterPro" id="IPR004291">
    <property type="entry name" value="Transposase_IS66_central"/>
</dbReference>
<name>A0A2R4WM88_9HYPH</name>
<feature type="domain" description="Transposase IS66 central" evidence="1">
    <location>
        <begin position="11"/>
        <end position="64"/>
    </location>
</feature>
<organism evidence="2 3">
    <name type="scientific">Methylobacterium currus</name>
    <dbReference type="NCBI Taxonomy" id="2051553"/>
    <lineage>
        <taxon>Bacteria</taxon>
        <taxon>Pseudomonadati</taxon>
        <taxon>Pseudomonadota</taxon>
        <taxon>Alphaproteobacteria</taxon>
        <taxon>Hyphomicrobiales</taxon>
        <taxon>Methylobacteriaceae</taxon>
        <taxon>Methylobacterium</taxon>
    </lineage>
</organism>
<protein>
    <recommendedName>
        <fullName evidence="1">Transposase IS66 central domain-containing protein</fullName>
    </recommendedName>
</protein>
<reference evidence="2 3" key="1">
    <citation type="submission" date="2018-04" db="EMBL/GenBank/DDBJ databases">
        <title>Methylobacterium sp. PR1016A genome.</title>
        <authorList>
            <person name="Park W."/>
        </authorList>
    </citation>
    <scope>NUCLEOTIDE SEQUENCE [LARGE SCALE GENOMIC DNA]</scope>
    <source>
        <strain evidence="2 3">PR1016A</strain>
    </source>
</reference>
<dbReference type="OrthoDB" id="9800877at2"/>
<dbReference type="Proteomes" id="UP000244755">
    <property type="component" value="Chromosome 1"/>
</dbReference>
<evidence type="ECO:0000313" key="3">
    <source>
        <dbReference type="Proteomes" id="UP000244755"/>
    </source>
</evidence>
<gene>
    <name evidence="2" type="ORF">DA075_18530</name>
</gene>
<evidence type="ECO:0000259" key="1">
    <source>
        <dbReference type="Pfam" id="PF03050"/>
    </source>
</evidence>
<dbReference type="KEGG" id="mee:DA075_18530"/>
<keyword evidence="3" id="KW-1185">Reference proteome</keyword>
<dbReference type="EMBL" id="CP028843">
    <property type="protein sequence ID" value="AWB22654.1"/>
    <property type="molecule type" value="Genomic_DNA"/>
</dbReference>
<accession>A0A2R4WM88</accession>
<dbReference type="AlphaFoldDB" id="A0A2R4WM88"/>
<dbReference type="Pfam" id="PF03050">
    <property type="entry name" value="DDE_Tnp_IS66"/>
    <property type="match status" value="1"/>
</dbReference>
<proteinExistence type="predicted"/>
<evidence type="ECO:0000313" key="2">
    <source>
        <dbReference type="EMBL" id="AWB22654.1"/>
    </source>
</evidence>